<dbReference type="OrthoDB" id="10395947at2759"/>
<evidence type="ECO:0000313" key="3">
    <source>
        <dbReference type="Proteomes" id="UP000030762"/>
    </source>
</evidence>
<dbReference type="Proteomes" id="UP000030762">
    <property type="component" value="Unassembled WGS sequence"/>
</dbReference>
<dbReference type="RefSeq" id="XP_008608946.1">
    <property type="nucleotide sequence ID" value="XM_008610724.1"/>
</dbReference>
<evidence type="ECO:0000256" key="1">
    <source>
        <dbReference type="SAM" id="MobiDB-lite"/>
    </source>
</evidence>
<name>T0QRU8_SAPDV</name>
<protein>
    <submittedName>
        <fullName evidence="2">Uncharacterized protein</fullName>
    </submittedName>
</protein>
<sequence length="357" mass="38150">MARCKTRPASKSLDELMEPLHLAQCTKCHRPIYKAHIEQHMRQCGLRHHAPPCASDVQSATTQVGLRGASQAANATLSVAREQEASPSRASNSDGPAFPALLPMHELKALAFTPKSRPHVHTTVQFEATRQILFGQSTVAKRALPQSKKPPTPKRQRVATPTTKSPKPTIPTVQPVPSTSRATSSASAQPATKTTAKCGKKPSPRPQKPPATIAPASARVPKKARTVSPKVIRVPPSAPLKAVPPSKAALPRSVGRIVPPPLLAFPKHLSFLPPPPVVGILPRLPSPTLPHKKTIPRTTFSPELHRAYTALPSLLAWGQDDPAMIQMPPSLAASSPVSTPSSRSSDLLLQALLLQDT</sequence>
<proteinExistence type="predicted"/>
<feature type="region of interest" description="Disordered" evidence="1">
    <location>
        <begin position="140"/>
        <end position="227"/>
    </location>
</feature>
<dbReference type="InParanoid" id="T0QRU8"/>
<dbReference type="AlphaFoldDB" id="T0QRU8"/>
<dbReference type="OMA" id="CKTRLAC"/>
<reference evidence="2 3" key="1">
    <citation type="submission" date="2012-04" db="EMBL/GenBank/DDBJ databases">
        <title>The Genome Sequence of Saprolegnia declina VS20.</title>
        <authorList>
            <consortium name="The Broad Institute Genome Sequencing Platform"/>
            <person name="Russ C."/>
            <person name="Nusbaum C."/>
            <person name="Tyler B."/>
            <person name="van West P."/>
            <person name="Dieguez-Uribeondo J."/>
            <person name="de Bruijn I."/>
            <person name="Tripathy S."/>
            <person name="Jiang R."/>
            <person name="Young S.K."/>
            <person name="Zeng Q."/>
            <person name="Gargeya S."/>
            <person name="Fitzgerald M."/>
            <person name="Haas B."/>
            <person name="Abouelleil A."/>
            <person name="Alvarado L."/>
            <person name="Arachchi H.M."/>
            <person name="Berlin A."/>
            <person name="Chapman S.B."/>
            <person name="Goldberg J."/>
            <person name="Griggs A."/>
            <person name="Gujja S."/>
            <person name="Hansen M."/>
            <person name="Howarth C."/>
            <person name="Imamovic A."/>
            <person name="Larimer J."/>
            <person name="McCowen C."/>
            <person name="Montmayeur A."/>
            <person name="Murphy C."/>
            <person name="Neiman D."/>
            <person name="Pearson M."/>
            <person name="Priest M."/>
            <person name="Roberts A."/>
            <person name="Saif S."/>
            <person name="Shea T."/>
            <person name="Sisk P."/>
            <person name="Sykes S."/>
            <person name="Wortman J."/>
            <person name="Nusbaum C."/>
            <person name="Birren B."/>
        </authorList>
    </citation>
    <scope>NUCLEOTIDE SEQUENCE [LARGE SCALE GENOMIC DNA]</scope>
    <source>
        <strain evidence="2 3">VS20</strain>
    </source>
</reference>
<dbReference type="GeneID" id="19945756"/>
<evidence type="ECO:0000313" key="2">
    <source>
        <dbReference type="EMBL" id="EQC37426.1"/>
    </source>
</evidence>
<dbReference type="EMBL" id="JH767144">
    <property type="protein sequence ID" value="EQC37426.1"/>
    <property type="molecule type" value="Genomic_DNA"/>
</dbReference>
<accession>T0QRU8</accession>
<keyword evidence="3" id="KW-1185">Reference proteome</keyword>
<feature type="compositionally biased region" description="Low complexity" evidence="1">
    <location>
        <begin position="160"/>
        <end position="196"/>
    </location>
</feature>
<organism evidence="2 3">
    <name type="scientific">Saprolegnia diclina (strain VS20)</name>
    <dbReference type="NCBI Taxonomy" id="1156394"/>
    <lineage>
        <taxon>Eukaryota</taxon>
        <taxon>Sar</taxon>
        <taxon>Stramenopiles</taxon>
        <taxon>Oomycota</taxon>
        <taxon>Saprolegniomycetes</taxon>
        <taxon>Saprolegniales</taxon>
        <taxon>Saprolegniaceae</taxon>
        <taxon>Saprolegnia</taxon>
    </lineage>
</organism>
<dbReference type="VEuPathDB" id="FungiDB:SDRG_05029"/>
<gene>
    <name evidence="2" type="ORF">SDRG_05029</name>
</gene>